<evidence type="ECO:0000313" key="2">
    <source>
        <dbReference type="Proteomes" id="UP000696573"/>
    </source>
</evidence>
<evidence type="ECO:0000313" key="1">
    <source>
        <dbReference type="EMBL" id="CAH0027082.1"/>
    </source>
</evidence>
<dbReference type="Proteomes" id="UP000696573">
    <property type="component" value="Unassembled WGS sequence"/>
</dbReference>
<dbReference type="AlphaFoldDB" id="A0A9N9VPA3"/>
<comment type="caution">
    <text evidence="1">The sequence shown here is derived from an EMBL/GenBank/DDBJ whole genome shotgun (WGS) entry which is preliminary data.</text>
</comment>
<evidence type="ECO:0008006" key="3">
    <source>
        <dbReference type="Google" id="ProtNLM"/>
    </source>
</evidence>
<sequence length="254" mass="29569">MMSELSWVFHGSTAPETAKDISRINKIHSGVWKRKPGTFSSVWEGKMTIVGISYFDTWARRVVGACCQTPHPNIQAAYPFWGEQLTSHFVTEPSHGSQSFGNNYPRTWDEVEEFFYWLQDFPYEEQTTPKQKQIGAETAEYFVQGFCDFWFPGFLQFIGRDIILTFIPPQCRRRQRMGEPNWLRSELIKLVIKLYYDVHDYLLSDPSEPDMTYFRGQLARIDLSTADYHIRKKRGLQDGLFKLSALALLIGIII</sequence>
<gene>
    <name evidence="1" type="ORF">CRHIZ90672A_00003605</name>
</gene>
<dbReference type="EMBL" id="CABFNQ020000726">
    <property type="protein sequence ID" value="CAH0027082.1"/>
    <property type="molecule type" value="Genomic_DNA"/>
</dbReference>
<protein>
    <recommendedName>
        <fullName evidence="3">ER-bound oxygenase mpaB/mpaB'/Rubber oxygenase catalytic domain-containing protein</fullName>
    </recommendedName>
</protein>
<proteinExistence type="predicted"/>
<name>A0A9N9VPA3_9HYPO</name>
<feature type="non-terminal residue" evidence="1">
    <location>
        <position position="1"/>
    </location>
</feature>
<dbReference type="OrthoDB" id="2821871at2759"/>
<organism evidence="1 2">
    <name type="scientific">Clonostachys rhizophaga</name>
    <dbReference type="NCBI Taxonomy" id="160324"/>
    <lineage>
        <taxon>Eukaryota</taxon>
        <taxon>Fungi</taxon>
        <taxon>Dikarya</taxon>
        <taxon>Ascomycota</taxon>
        <taxon>Pezizomycotina</taxon>
        <taxon>Sordariomycetes</taxon>
        <taxon>Hypocreomycetidae</taxon>
        <taxon>Hypocreales</taxon>
        <taxon>Bionectriaceae</taxon>
        <taxon>Clonostachys</taxon>
    </lineage>
</organism>
<keyword evidence="2" id="KW-1185">Reference proteome</keyword>
<accession>A0A9N9VPA3</accession>
<reference evidence="1" key="1">
    <citation type="submission" date="2021-10" db="EMBL/GenBank/DDBJ databases">
        <authorList>
            <person name="Piombo E."/>
        </authorList>
    </citation>
    <scope>NUCLEOTIDE SEQUENCE</scope>
</reference>